<dbReference type="SUPFAM" id="SSF54593">
    <property type="entry name" value="Glyoxalase/Bleomycin resistance protein/Dihydroxybiphenyl dioxygenase"/>
    <property type="match status" value="1"/>
</dbReference>
<dbReference type="EMBL" id="MWIH01000003">
    <property type="protein sequence ID" value="OQO93919.1"/>
    <property type="molecule type" value="Genomic_DNA"/>
</dbReference>
<dbReference type="STRING" id="1962155.B1813_05235"/>
<keyword evidence="3" id="KW-1185">Reference proteome</keyword>
<dbReference type="PANTHER" id="PTHR33990">
    <property type="entry name" value="PROTEIN YJDN-RELATED"/>
    <property type="match status" value="1"/>
</dbReference>
<sequence length="151" mass="16773">MDRLATCLWFADDAETAVRYYATVFSGLRVLETSRRPDGVALVVLFELDGQRYMALNGGPSYHLTPAASIYVPCADQAEVDRLWAALSDGGTELQCGWLTDAYGLTWQIVPAELPALLTDSDPERAERAQRALLPMRRIDIQVIRDAVARE</sequence>
<dbReference type="CDD" id="cd06588">
    <property type="entry name" value="PhnB_like"/>
    <property type="match status" value="1"/>
</dbReference>
<dbReference type="Pfam" id="PF06983">
    <property type="entry name" value="3-dmu-9_3-mt"/>
    <property type="match status" value="1"/>
</dbReference>
<gene>
    <name evidence="2" type="ORF">B1813_05235</name>
</gene>
<comment type="caution">
    <text evidence="2">The sequence shown here is derived from an EMBL/GenBank/DDBJ whole genome shotgun (WGS) entry which is preliminary data.</text>
</comment>
<evidence type="ECO:0000259" key="1">
    <source>
        <dbReference type="Pfam" id="PF06983"/>
    </source>
</evidence>
<proteinExistence type="predicted"/>
<evidence type="ECO:0000313" key="2">
    <source>
        <dbReference type="EMBL" id="OQO93919.1"/>
    </source>
</evidence>
<organism evidence="2 3">
    <name type="scientific">Saccharomonospora piscinae</name>
    <dbReference type="NCBI Taxonomy" id="687388"/>
    <lineage>
        <taxon>Bacteria</taxon>
        <taxon>Bacillati</taxon>
        <taxon>Actinomycetota</taxon>
        <taxon>Actinomycetes</taxon>
        <taxon>Pseudonocardiales</taxon>
        <taxon>Pseudonocardiaceae</taxon>
        <taxon>Saccharomonospora</taxon>
    </lineage>
</organism>
<dbReference type="AlphaFoldDB" id="A0A1V9A9W2"/>
<dbReference type="InterPro" id="IPR028973">
    <property type="entry name" value="PhnB-like"/>
</dbReference>
<dbReference type="InterPro" id="IPR009725">
    <property type="entry name" value="3_dmu_93_MTrfase"/>
</dbReference>
<dbReference type="PIRSF" id="PIRSF021700">
    <property type="entry name" value="3_dmu_93_MTrfase"/>
    <property type="match status" value="1"/>
</dbReference>
<reference evidence="2 3" key="1">
    <citation type="submission" date="2017-02" db="EMBL/GenBank/DDBJ databases">
        <title>Draft genome of Saccharomonospora sp. 154.</title>
        <authorList>
            <person name="Alonso-Carmona G.S."/>
            <person name="De La Haba R."/>
            <person name="Vera-Gargallo B."/>
            <person name="Sandoval-Trujillo A.H."/>
            <person name="Ramirez-Duran N."/>
            <person name="Ventosa A."/>
        </authorList>
    </citation>
    <scope>NUCLEOTIDE SEQUENCE [LARGE SCALE GENOMIC DNA]</scope>
    <source>
        <strain evidence="2 3">LRS4.154</strain>
    </source>
</reference>
<dbReference type="Proteomes" id="UP000192591">
    <property type="component" value="Unassembled WGS sequence"/>
</dbReference>
<feature type="domain" description="PhnB-like" evidence="1">
    <location>
        <begin position="4"/>
        <end position="110"/>
    </location>
</feature>
<dbReference type="Gene3D" id="3.10.180.10">
    <property type="entry name" value="2,3-Dihydroxybiphenyl 1,2-Dioxygenase, domain 1"/>
    <property type="match status" value="1"/>
</dbReference>
<dbReference type="RefSeq" id="WP_081190838.1">
    <property type="nucleotide sequence ID" value="NZ_MWIH01000003.1"/>
</dbReference>
<name>A0A1V9A9W2_SACPI</name>
<evidence type="ECO:0000313" key="3">
    <source>
        <dbReference type="Proteomes" id="UP000192591"/>
    </source>
</evidence>
<dbReference type="InterPro" id="IPR029068">
    <property type="entry name" value="Glyas_Bleomycin-R_OHBP_Dase"/>
</dbReference>
<accession>A0A1V9A9W2</accession>
<protein>
    <recommendedName>
        <fullName evidence="1">PhnB-like domain-containing protein</fullName>
    </recommendedName>
</protein>
<dbReference type="PANTHER" id="PTHR33990:SF2">
    <property type="entry name" value="PHNB-LIKE DOMAIN-CONTAINING PROTEIN"/>
    <property type="match status" value="1"/>
</dbReference>